<dbReference type="Proteomes" id="UP001146120">
    <property type="component" value="Unassembled WGS sequence"/>
</dbReference>
<evidence type="ECO:0000256" key="3">
    <source>
        <dbReference type="ARBA" id="ARBA00023002"/>
    </source>
</evidence>
<accession>A0AAV2Z6Y9</accession>
<reference evidence="5" key="2">
    <citation type="journal article" date="2023" name="Microbiol Resour">
        <title>Decontamination and Annotation of the Draft Genome Sequence of the Oomycete Lagenidium giganteum ARSEF 373.</title>
        <authorList>
            <person name="Morgan W.R."/>
            <person name="Tartar A."/>
        </authorList>
    </citation>
    <scope>NUCLEOTIDE SEQUENCE</scope>
    <source>
        <strain evidence="5">ARSEF 373</strain>
    </source>
</reference>
<evidence type="ECO:0000313" key="5">
    <source>
        <dbReference type="EMBL" id="DBA01169.1"/>
    </source>
</evidence>
<keyword evidence="6" id="KW-1185">Reference proteome</keyword>
<evidence type="ECO:0000313" key="6">
    <source>
        <dbReference type="Proteomes" id="UP001146120"/>
    </source>
</evidence>
<sequence>VPARPDLAITKSQGQTLAPVFAHGQLNVAVSRVSVASGLKILSIDRVGNKKTSKDESEGVGRRPWLLSMTGEHPVIVLSTPEAFDDVLQKQSDIFEKGPLKTELMRDFFGDGIVSVDGELWRLQRKRTTHSLSVFPFMAEVVEG</sequence>
<dbReference type="GO" id="GO:0005506">
    <property type="term" value="F:iron ion binding"/>
    <property type="evidence" value="ECO:0007669"/>
    <property type="project" value="InterPro"/>
</dbReference>
<dbReference type="GO" id="GO:0016705">
    <property type="term" value="F:oxidoreductase activity, acting on paired donors, with incorporation or reduction of molecular oxygen"/>
    <property type="evidence" value="ECO:0007669"/>
    <property type="project" value="InterPro"/>
</dbReference>
<dbReference type="InterPro" id="IPR036396">
    <property type="entry name" value="Cyt_P450_sf"/>
</dbReference>
<name>A0AAV2Z6Y9_9STRA</name>
<reference evidence="5" key="1">
    <citation type="submission" date="2022-11" db="EMBL/GenBank/DDBJ databases">
        <authorList>
            <person name="Morgan W.R."/>
            <person name="Tartar A."/>
        </authorList>
    </citation>
    <scope>NUCLEOTIDE SEQUENCE</scope>
    <source>
        <strain evidence="5">ARSEF 373</strain>
    </source>
</reference>
<dbReference type="Gene3D" id="1.10.630.10">
    <property type="entry name" value="Cytochrome P450"/>
    <property type="match status" value="1"/>
</dbReference>
<keyword evidence="4" id="KW-0408">Iron</keyword>
<comment type="caution">
    <text evidence="5">The sequence shown here is derived from an EMBL/GenBank/DDBJ whole genome shotgun (WGS) entry which is preliminary data.</text>
</comment>
<proteinExistence type="inferred from homology"/>
<dbReference type="AlphaFoldDB" id="A0AAV2Z6Y9"/>
<protein>
    <recommendedName>
        <fullName evidence="7">Cytochrome P450</fullName>
    </recommendedName>
</protein>
<dbReference type="GO" id="GO:0004497">
    <property type="term" value="F:monooxygenase activity"/>
    <property type="evidence" value="ECO:0007669"/>
    <property type="project" value="InterPro"/>
</dbReference>
<keyword evidence="3" id="KW-0560">Oxidoreductase</keyword>
<evidence type="ECO:0000256" key="4">
    <source>
        <dbReference type="ARBA" id="ARBA00023004"/>
    </source>
</evidence>
<comment type="similarity">
    <text evidence="1">Belongs to the cytochrome P450 family.</text>
</comment>
<dbReference type="PANTHER" id="PTHR24296">
    <property type="entry name" value="CYTOCHROME P450"/>
    <property type="match status" value="1"/>
</dbReference>
<keyword evidence="2" id="KW-0479">Metal-binding</keyword>
<dbReference type="EMBL" id="DAKRPA010000052">
    <property type="protein sequence ID" value="DBA01169.1"/>
    <property type="molecule type" value="Genomic_DNA"/>
</dbReference>
<dbReference type="SUPFAM" id="SSF48264">
    <property type="entry name" value="Cytochrome P450"/>
    <property type="match status" value="1"/>
</dbReference>
<gene>
    <name evidence="5" type="ORF">N0F65_002304</name>
</gene>
<dbReference type="InterPro" id="IPR001128">
    <property type="entry name" value="Cyt_P450"/>
</dbReference>
<feature type="non-terminal residue" evidence="5">
    <location>
        <position position="1"/>
    </location>
</feature>
<evidence type="ECO:0000256" key="2">
    <source>
        <dbReference type="ARBA" id="ARBA00022723"/>
    </source>
</evidence>
<dbReference type="GO" id="GO:0020037">
    <property type="term" value="F:heme binding"/>
    <property type="evidence" value="ECO:0007669"/>
    <property type="project" value="InterPro"/>
</dbReference>
<organism evidence="5 6">
    <name type="scientific">Lagenidium giganteum</name>
    <dbReference type="NCBI Taxonomy" id="4803"/>
    <lineage>
        <taxon>Eukaryota</taxon>
        <taxon>Sar</taxon>
        <taxon>Stramenopiles</taxon>
        <taxon>Oomycota</taxon>
        <taxon>Peronosporomycetes</taxon>
        <taxon>Pythiales</taxon>
        <taxon>Pythiaceae</taxon>
    </lineage>
</organism>
<dbReference type="Pfam" id="PF00067">
    <property type="entry name" value="p450"/>
    <property type="match status" value="1"/>
</dbReference>
<evidence type="ECO:0008006" key="7">
    <source>
        <dbReference type="Google" id="ProtNLM"/>
    </source>
</evidence>
<evidence type="ECO:0000256" key="1">
    <source>
        <dbReference type="ARBA" id="ARBA00010617"/>
    </source>
</evidence>